<dbReference type="InterPro" id="IPR019402">
    <property type="entry name" value="CWH43_N"/>
</dbReference>
<dbReference type="EMBL" id="OU900095">
    <property type="protein sequence ID" value="CAG9859022.1"/>
    <property type="molecule type" value="Genomic_DNA"/>
</dbReference>
<evidence type="ECO:0000256" key="2">
    <source>
        <dbReference type="ARBA" id="ARBA00006565"/>
    </source>
</evidence>
<evidence type="ECO:0000256" key="6">
    <source>
        <dbReference type="SAM" id="Phobius"/>
    </source>
</evidence>
<evidence type="ECO:0000313" key="8">
    <source>
        <dbReference type="EMBL" id="CAG9859022.1"/>
    </source>
</evidence>
<feature type="transmembrane region" description="Helical" evidence="6">
    <location>
        <begin position="48"/>
        <end position="71"/>
    </location>
</feature>
<feature type="transmembrane region" description="Helical" evidence="6">
    <location>
        <begin position="202"/>
        <end position="225"/>
    </location>
</feature>
<proteinExistence type="inferred from homology"/>
<feature type="transmembrane region" description="Helical" evidence="6">
    <location>
        <begin position="119"/>
        <end position="140"/>
    </location>
</feature>
<name>A0A9N9XNQ0_PHYSR</name>
<gene>
    <name evidence="8" type="ORF">PHYEVI_LOCUS5407</name>
</gene>
<evidence type="ECO:0000313" key="9">
    <source>
        <dbReference type="Proteomes" id="UP001153712"/>
    </source>
</evidence>
<feature type="transmembrane region" description="Helical" evidence="6">
    <location>
        <begin position="92"/>
        <end position="113"/>
    </location>
</feature>
<comment type="similarity">
    <text evidence="2">Belongs to the DRAM/TMEM150 family.</text>
</comment>
<comment type="subcellular location">
    <subcellularLocation>
        <location evidence="1">Endomembrane system</location>
        <topology evidence="1">Multi-pass membrane protein</topology>
    </subcellularLocation>
</comment>
<dbReference type="PANTHER" id="PTHR21324:SF2">
    <property type="entry name" value="EG:22E5.9 PROTEIN"/>
    <property type="match status" value="1"/>
</dbReference>
<dbReference type="PANTHER" id="PTHR21324">
    <property type="entry name" value="FASTING-INDUCIBLE INTEGRAL MEMBRANE PROTEIN TM6P1-RELATED"/>
    <property type="match status" value="1"/>
</dbReference>
<feature type="transmembrane region" description="Helical" evidence="6">
    <location>
        <begin position="161"/>
        <end position="182"/>
    </location>
</feature>
<protein>
    <recommendedName>
        <fullName evidence="7">CWH43-like N-terminal domain-containing protein</fullName>
    </recommendedName>
</protein>
<accession>A0A9N9XNQ0</accession>
<keyword evidence="4 6" id="KW-1133">Transmembrane helix</keyword>
<dbReference type="InterPro" id="IPR050911">
    <property type="entry name" value="DRAM/TMEM150_Autophagy_Mod"/>
</dbReference>
<evidence type="ECO:0000256" key="5">
    <source>
        <dbReference type="ARBA" id="ARBA00023136"/>
    </source>
</evidence>
<keyword evidence="5 6" id="KW-0472">Membrane</keyword>
<organism evidence="8 9">
    <name type="scientific">Phyllotreta striolata</name>
    <name type="common">Striped flea beetle</name>
    <name type="synonym">Crioceris striolata</name>
    <dbReference type="NCBI Taxonomy" id="444603"/>
    <lineage>
        <taxon>Eukaryota</taxon>
        <taxon>Metazoa</taxon>
        <taxon>Ecdysozoa</taxon>
        <taxon>Arthropoda</taxon>
        <taxon>Hexapoda</taxon>
        <taxon>Insecta</taxon>
        <taxon>Pterygota</taxon>
        <taxon>Neoptera</taxon>
        <taxon>Endopterygota</taxon>
        <taxon>Coleoptera</taxon>
        <taxon>Polyphaga</taxon>
        <taxon>Cucujiformia</taxon>
        <taxon>Chrysomeloidea</taxon>
        <taxon>Chrysomelidae</taxon>
        <taxon>Galerucinae</taxon>
        <taxon>Alticini</taxon>
        <taxon>Phyllotreta</taxon>
    </lineage>
</organism>
<feature type="transmembrane region" description="Helical" evidence="6">
    <location>
        <begin position="7"/>
        <end position="28"/>
    </location>
</feature>
<evidence type="ECO:0000256" key="1">
    <source>
        <dbReference type="ARBA" id="ARBA00004127"/>
    </source>
</evidence>
<reference evidence="8" key="1">
    <citation type="submission" date="2022-01" db="EMBL/GenBank/DDBJ databases">
        <authorList>
            <person name="King R."/>
        </authorList>
    </citation>
    <scope>NUCLEOTIDE SEQUENCE</scope>
</reference>
<evidence type="ECO:0000256" key="4">
    <source>
        <dbReference type="ARBA" id="ARBA00022989"/>
    </source>
</evidence>
<dbReference type="OrthoDB" id="191706at2759"/>
<dbReference type="GO" id="GO:0012505">
    <property type="term" value="C:endomembrane system"/>
    <property type="evidence" value="ECO:0007669"/>
    <property type="project" value="UniProtKB-SubCell"/>
</dbReference>
<evidence type="ECO:0000256" key="3">
    <source>
        <dbReference type="ARBA" id="ARBA00022692"/>
    </source>
</evidence>
<dbReference type="Pfam" id="PF10277">
    <property type="entry name" value="Frag1"/>
    <property type="match status" value="1"/>
</dbReference>
<sequence length="246" mass="27518">MVFTKAYIFPALLGIWIPLTVLIVYTVAVLTNHVTPVLPYLSDAGSWAPESCIFGIMFTLGNLIWFTIIYLRFRQVEDLQSKYQLSSILNKLNNYSFYAGIISILGGLIVANFQVRQTFFVHLTGAAICFGFGTVCQALQAIISFKVYPHVGNRLLNISRVIVTLLSVITCTSTSVCAILSFSQYKGNDMNKWKPDDGGYTFHVISAVSEYILIATTTINLVSFAEEFKYIEIHKPIITNQVIDDK</sequence>
<feature type="domain" description="CWH43-like N-terminal" evidence="7">
    <location>
        <begin position="7"/>
        <end position="230"/>
    </location>
</feature>
<evidence type="ECO:0000259" key="7">
    <source>
        <dbReference type="Pfam" id="PF10277"/>
    </source>
</evidence>
<dbReference type="Proteomes" id="UP001153712">
    <property type="component" value="Chromosome 2"/>
</dbReference>
<keyword evidence="3 6" id="KW-0812">Transmembrane</keyword>
<keyword evidence="9" id="KW-1185">Reference proteome</keyword>
<dbReference type="AlphaFoldDB" id="A0A9N9XNQ0"/>